<dbReference type="EMBL" id="JAFKCT010000009">
    <property type="protein sequence ID" value="MBN7812879.1"/>
    <property type="molecule type" value="Genomic_DNA"/>
</dbReference>
<evidence type="ECO:0000256" key="4">
    <source>
        <dbReference type="ARBA" id="ARBA00022989"/>
    </source>
</evidence>
<dbReference type="PANTHER" id="PTHR32309">
    <property type="entry name" value="TYROSINE-PROTEIN KINASE"/>
    <property type="match status" value="1"/>
</dbReference>
<keyword evidence="4 7" id="KW-1133">Transmembrane helix</keyword>
<name>A0ABS3C8H2_9BACT</name>
<accession>A0ABS3C8H2</accession>
<dbReference type="RefSeq" id="WP_206579653.1">
    <property type="nucleotide sequence ID" value="NZ_JAFKCT010000009.1"/>
</dbReference>
<evidence type="ECO:0000256" key="3">
    <source>
        <dbReference type="ARBA" id="ARBA00022692"/>
    </source>
</evidence>
<evidence type="ECO:0000313" key="10">
    <source>
        <dbReference type="Proteomes" id="UP000664317"/>
    </source>
</evidence>
<evidence type="ECO:0000256" key="7">
    <source>
        <dbReference type="SAM" id="Phobius"/>
    </source>
</evidence>
<sequence>MSENASKSPFEELTLSGLATVVWNRRKVVYQVTLLFVVLGVVVALVSPKRFSATSTFIPQVGESPSSQGALGGLASLAGFNLSGVSGSSDVPPALYPKIALSVSFQKALLNAKIHVDALDSAITYQEYYDEIYSPGVMESVKDYTVGLPGKLVKALKGEPKEVIVQEITGIVRVSQEEYSHFKRLNSQLKVLPNEKDGIVTVHFEMPEPLMAAEMTKFSVDLLQEEVIQFKIKNAKEQLRFTEERFSERKKEFEDAQMKLANFKDRNQNLNSAYALSQLQQLEANYNFYFDVYTELAKQVEQAKLQVAKDTQVFSILQPVTLPIEKSNIRGSFVLIIFTMMGFSFSIVYILVSEYFKRLKLQSQ</sequence>
<dbReference type="Proteomes" id="UP000664317">
    <property type="component" value="Unassembled WGS sequence"/>
</dbReference>
<feature type="transmembrane region" description="Helical" evidence="7">
    <location>
        <begin position="333"/>
        <end position="352"/>
    </location>
</feature>
<keyword evidence="10" id="KW-1185">Reference proteome</keyword>
<dbReference type="InterPro" id="IPR003856">
    <property type="entry name" value="LPS_length_determ_N"/>
</dbReference>
<dbReference type="PANTHER" id="PTHR32309:SF13">
    <property type="entry name" value="FERRIC ENTEROBACTIN TRANSPORT PROTEIN FEPE"/>
    <property type="match status" value="1"/>
</dbReference>
<evidence type="ECO:0000313" key="9">
    <source>
        <dbReference type="EMBL" id="MBN7812879.1"/>
    </source>
</evidence>
<evidence type="ECO:0000256" key="1">
    <source>
        <dbReference type="ARBA" id="ARBA00004651"/>
    </source>
</evidence>
<comment type="subcellular location">
    <subcellularLocation>
        <location evidence="1">Cell membrane</location>
        <topology evidence="1">Multi-pass membrane protein</topology>
    </subcellularLocation>
</comment>
<evidence type="ECO:0000259" key="8">
    <source>
        <dbReference type="Pfam" id="PF02706"/>
    </source>
</evidence>
<keyword evidence="6" id="KW-0175">Coiled coil</keyword>
<evidence type="ECO:0000256" key="5">
    <source>
        <dbReference type="ARBA" id="ARBA00023136"/>
    </source>
</evidence>
<dbReference type="InterPro" id="IPR050445">
    <property type="entry name" value="Bact_polysacc_biosynth/exp"/>
</dbReference>
<protein>
    <submittedName>
        <fullName evidence="9">Exopolysaccharide biosynthesis protein</fullName>
    </submittedName>
</protein>
<dbReference type="Pfam" id="PF02706">
    <property type="entry name" value="Wzz"/>
    <property type="match status" value="1"/>
</dbReference>
<feature type="coiled-coil region" evidence="6">
    <location>
        <begin position="232"/>
        <end position="273"/>
    </location>
</feature>
<proteinExistence type="predicted"/>
<keyword evidence="5 7" id="KW-0472">Membrane</keyword>
<keyword evidence="2" id="KW-1003">Cell membrane</keyword>
<keyword evidence="3 7" id="KW-0812">Transmembrane</keyword>
<evidence type="ECO:0000256" key="2">
    <source>
        <dbReference type="ARBA" id="ARBA00022475"/>
    </source>
</evidence>
<organism evidence="9 10">
    <name type="scientific">Algoriphagus oliviformis</name>
    <dbReference type="NCBI Taxonomy" id="2811231"/>
    <lineage>
        <taxon>Bacteria</taxon>
        <taxon>Pseudomonadati</taxon>
        <taxon>Bacteroidota</taxon>
        <taxon>Cytophagia</taxon>
        <taxon>Cytophagales</taxon>
        <taxon>Cyclobacteriaceae</taxon>
        <taxon>Algoriphagus</taxon>
    </lineage>
</organism>
<comment type="caution">
    <text evidence="9">The sequence shown here is derived from an EMBL/GenBank/DDBJ whole genome shotgun (WGS) entry which is preliminary data.</text>
</comment>
<evidence type="ECO:0000256" key="6">
    <source>
        <dbReference type="SAM" id="Coils"/>
    </source>
</evidence>
<reference evidence="9 10" key="1">
    <citation type="submission" date="2021-03" db="EMBL/GenBank/DDBJ databases">
        <title>novel species isolated from a fishpond in China.</title>
        <authorList>
            <person name="Lu H."/>
            <person name="Cai Z."/>
        </authorList>
    </citation>
    <scope>NUCLEOTIDE SEQUENCE [LARGE SCALE GENOMIC DNA]</scope>
    <source>
        <strain evidence="9 10">H41</strain>
    </source>
</reference>
<gene>
    <name evidence="9" type="ORF">J0A68_18125</name>
</gene>
<feature type="transmembrane region" description="Helical" evidence="7">
    <location>
        <begin position="28"/>
        <end position="46"/>
    </location>
</feature>
<feature type="domain" description="Polysaccharide chain length determinant N-terminal" evidence="8">
    <location>
        <begin position="11"/>
        <end position="55"/>
    </location>
</feature>